<accession>A0A6L6U5E4</accession>
<dbReference type="AlphaFoldDB" id="A0A6L6U5E4"/>
<sequence length="53" mass="6446">MYRKNEVLDHHPEKAHQVVVNKMELYTEGESQQLIDFVWHDVQKKHSIKFILE</sequence>
<dbReference type="Proteomes" id="UP000478208">
    <property type="component" value="Unassembled WGS sequence"/>
</dbReference>
<name>A0A6L6U5E4_9FLAO</name>
<evidence type="ECO:0000313" key="1">
    <source>
        <dbReference type="EMBL" id="MUU77079.1"/>
    </source>
</evidence>
<proteinExistence type="predicted"/>
<dbReference type="EMBL" id="WOWS01000001">
    <property type="protein sequence ID" value="MUU77079.1"/>
    <property type="molecule type" value="Genomic_DNA"/>
</dbReference>
<comment type="caution">
    <text evidence="1">The sequence shown here is derived from an EMBL/GenBank/DDBJ whole genome shotgun (WGS) entry which is preliminary data.</text>
</comment>
<organism evidence="1 2">
    <name type="scientific">Winogradskyella endarachnes</name>
    <dbReference type="NCBI Taxonomy" id="2681965"/>
    <lineage>
        <taxon>Bacteria</taxon>
        <taxon>Pseudomonadati</taxon>
        <taxon>Bacteroidota</taxon>
        <taxon>Flavobacteriia</taxon>
        <taxon>Flavobacteriales</taxon>
        <taxon>Flavobacteriaceae</taxon>
        <taxon>Winogradskyella</taxon>
    </lineage>
</organism>
<protein>
    <submittedName>
        <fullName evidence="1">Uncharacterized protein</fullName>
    </submittedName>
</protein>
<dbReference type="RefSeq" id="WP_157361518.1">
    <property type="nucleotide sequence ID" value="NZ_WOWS01000001.1"/>
</dbReference>
<evidence type="ECO:0000313" key="2">
    <source>
        <dbReference type="Proteomes" id="UP000478208"/>
    </source>
</evidence>
<gene>
    <name evidence="1" type="ORF">GN138_01360</name>
</gene>
<reference evidence="1 2" key="1">
    <citation type="submission" date="2019-12" db="EMBL/GenBank/DDBJ databases">
        <authorList>
            <person name="Li J."/>
        </authorList>
    </citation>
    <scope>NUCLEOTIDE SEQUENCE [LARGE SCALE GENOMIC DNA]</scope>
    <source>
        <strain evidence="1 2">HL2-2</strain>
    </source>
</reference>
<keyword evidence="2" id="KW-1185">Reference proteome</keyword>